<dbReference type="Pfam" id="PF00332">
    <property type="entry name" value="Glyco_hydro_17"/>
    <property type="match status" value="1"/>
</dbReference>
<dbReference type="GO" id="GO:0005975">
    <property type="term" value="P:carbohydrate metabolic process"/>
    <property type="evidence" value="ECO:0007669"/>
    <property type="project" value="InterPro"/>
</dbReference>
<dbReference type="KEGG" id="smo:SELMODRAFT_76256"/>
<keyword evidence="10" id="KW-0472">Membrane</keyword>
<evidence type="ECO:0000313" key="18">
    <source>
        <dbReference type="Proteomes" id="UP000001514"/>
    </source>
</evidence>
<dbReference type="OMA" id="GSKMSTM"/>
<evidence type="ECO:0000256" key="6">
    <source>
        <dbReference type="ARBA" id="ARBA00022622"/>
    </source>
</evidence>
<dbReference type="InParanoid" id="D8QT14"/>
<keyword evidence="13 15" id="KW-0326">Glycosidase</keyword>
<reference evidence="17 18" key="1">
    <citation type="journal article" date="2011" name="Science">
        <title>The Selaginella genome identifies genetic changes associated with the evolution of vascular plants.</title>
        <authorList>
            <person name="Banks J.A."/>
            <person name="Nishiyama T."/>
            <person name="Hasebe M."/>
            <person name="Bowman J.L."/>
            <person name="Gribskov M."/>
            <person name="dePamphilis C."/>
            <person name="Albert V.A."/>
            <person name="Aono N."/>
            <person name="Aoyama T."/>
            <person name="Ambrose B.A."/>
            <person name="Ashton N.W."/>
            <person name="Axtell M.J."/>
            <person name="Barker E."/>
            <person name="Barker M.S."/>
            <person name="Bennetzen J.L."/>
            <person name="Bonawitz N.D."/>
            <person name="Chapple C."/>
            <person name="Cheng C."/>
            <person name="Correa L.G."/>
            <person name="Dacre M."/>
            <person name="DeBarry J."/>
            <person name="Dreyer I."/>
            <person name="Elias M."/>
            <person name="Engstrom E.M."/>
            <person name="Estelle M."/>
            <person name="Feng L."/>
            <person name="Finet C."/>
            <person name="Floyd S.K."/>
            <person name="Frommer W.B."/>
            <person name="Fujita T."/>
            <person name="Gramzow L."/>
            <person name="Gutensohn M."/>
            <person name="Harholt J."/>
            <person name="Hattori M."/>
            <person name="Heyl A."/>
            <person name="Hirai T."/>
            <person name="Hiwatashi Y."/>
            <person name="Ishikawa M."/>
            <person name="Iwata M."/>
            <person name="Karol K.G."/>
            <person name="Koehler B."/>
            <person name="Kolukisaoglu U."/>
            <person name="Kubo M."/>
            <person name="Kurata T."/>
            <person name="Lalonde S."/>
            <person name="Li K."/>
            <person name="Li Y."/>
            <person name="Litt A."/>
            <person name="Lyons E."/>
            <person name="Manning G."/>
            <person name="Maruyama T."/>
            <person name="Michael T.P."/>
            <person name="Mikami K."/>
            <person name="Miyazaki S."/>
            <person name="Morinaga S."/>
            <person name="Murata T."/>
            <person name="Mueller-Roeber B."/>
            <person name="Nelson D.R."/>
            <person name="Obara M."/>
            <person name="Oguri Y."/>
            <person name="Olmstead R.G."/>
            <person name="Onodera N."/>
            <person name="Petersen B.L."/>
            <person name="Pils B."/>
            <person name="Prigge M."/>
            <person name="Rensing S.A."/>
            <person name="Riano-Pachon D.M."/>
            <person name="Roberts A.W."/>
            <person name="Sato Y."/>
            <person name="Scheller H.V."/>
            <person name="Schulz B."/>
            <person name="Schulz C."/>
            <person name="Shakirov E.V."/>
            <person name="Shibagaki N."/>
            <person name="Shinohara N."/>
            <person name="Shippen D.E."/>
            <person name="Soerensen I."/>
            <person name="Sotooka R."/>
            <person name="Sugimoto N."/>
            <person name="Sugita M."/>
            <person name="Sumikawa N."/>
            <person name="Tanurdzic M."/>
            <person name="Theissen G."/>
            <person name="Ulvskov P."/>
            <person name="Wakazuki S."/>
            <person name="Weng J.K."/>
            <person name="Willats W.W."/>
            <person name="Wipf D."/>
            <person name="Wolf P.G."/>
            <person name="Yang L."/>
            <person name="Zimmer A.D."/>
            <person name="Zhu Q."/>
            <person name="Mitros T."/>
            <person name="Hellsten U."/>
            <person name="Loque D."/>
            <person name="Otillar R."/>
            <person name="Salamov A."/>
            <person name="Schmutz J."/>
            <person name="Shapiro H."/>
            <person name="Lindquist E."/>
            <person name="Lucas S."/>
            <person name="Rokhsar D."/>
            <person name="Grigoriev I.V."/>
        </authorList>
    </citation>
    <scope>NUCLEOTIDE SEQUENCE [LARGE SCALE GENOMIC DNA]</scope>
</reference>
<evidence type="ECO:0000256" key="8">
    <source>
        <dbReference type="ARBA" id="ARBA00022801"/>
    </source>
</evidence>
<protein>
    <recommendedName>
        <fullName evidence="4">glucan endo-1,3-beta-D-glucosidase</fullName>
        <ecNumber evidence="4">3.2.1.39</ecNumber>
    </recommendedName>
</protein>
<sequence length="410" mass="44283">VGVCYGRNGDNLPSPQVAVQLIQAQSITKVRIFSYDAETLQAFANTQIELVIGTTNAQVVDFGQSQGDAADWVTRNVAAALPATKIVAIAVGSEVITSAPNAAGYLVAAMTNIYSALQQAGIDKQVKVSTPLSMGVLGTSFPPSSATFDPRFSAVMQSLLEFLSRTGSYLMANVYPYYAYRNDMRYISSDFALFRPNQGFTDSDSGLHYWNLFDAQLDALYYAMAAYNHREILIVVSETGWPSMGNADEVNVVNLDNAASYNGNLIKHLSNGSGTPFRPGITTDTYIFELFNEDLREGPTSNRNWGLFKPDGTKVYNLDFGNSVVVQRNRSFCVANPNASFTDLQIALDWACGPGHADCQAIQPGQSCYLPDTVASHASYAFNSYFQSNGMDPSACDFSGAAAVTIADPS</sequence>
<evidence type="ECO:0000256" key="5">
    <source>
        <dbReference type="ARBA" id="ARBA00022475"/>
    </source>
</evidence>
<evidence type="ECO:0000256" key="15">
    <source>
        <dbReference type="RuleBase" id="RU004336"/>
    </source>
</evidence>
<evidence type="ECO:0000256" key="7">
    <source>
        <dbReference type="ARBA" id="ARBA00022729"/>
    </source>
</evidence>
<feature type="non-terminal residue" evidence="17">
    <location>
        <position position="1"/>
    </location>
</feature>
<gene>
    <name evidence="17" type="ORF">SELMODRAFT_76256</name>
</gene>
<dbReference type="PROSITE" id="PS00587">
    <property type="entry name" value="GLYCOSYL_HYDROL_F17"/>
    <property type="match status" value="1"/>
</dbReference>
<evidence type="ECO:0000256" key="13">
    <source>
        <dbReference type="ARBA" id="ARBA00023295"/>
    </source>
</evidence>
<dbReference type="InterPro" id="IPR017853">
    <property type="entry name" value="GH"/>
</dbReference>
<evidence type="ECO:0000259" key="16">
    <source>
        <dbReference type="SMART" id="SM00768"/>
    </source>
</evidence>
<dbReference type="InterPro" id="IPR044965">
    <property type="entry name" value="Glyco_hydro_17_plant"/>
</dbReference>
<dbReference type="HOGENOM" id="CLU_024953_3_3_1"/>
<dbReference type="FunFam" id="3.20.20.80:FF:000002">
    <property type="entry name" value="Glucan endo-1,3-beta-glucosidase 3"/>
    <property type="match status" value="1"/>
</dbReference>
<dbReference type="GO" id="GO:0009506">
    <property type="term" value="C:plasmodesma"/>
    <property type="evidence" value="ECO:0007669"/>
    <property type="project" value="UniProtKB-ARBA"/>
</dbReference>
<comment type="similarity">
    <text evidence="3 14">Belongs to the glycosyl hydrolase 17 family.</text>
</comment>
<dbReference type="eggNOG" id="ENOG502QQHU">
    <property type="taxonomic scope" value="Eukaryota"/>
</dbReference>
<feature type="domain" description="X8" evidence="16">
    <location>
        <begin position="331"/>
        <end position="410"/>
    </location>
</feature>
<dbReference type="GO" id="GO:0042973">
    <property type="term" value="F:glucan endo-1,3-beta-D-glucosidase activity"/>
    <property type="evidence" value="ECO:0007669"/>
    <property type="project" value="UniProtKB-EC"/>
</dbReference>
<evidence type="ECO:0000256" key="10">
    <source>
        <dbReference type="ARBA" id="ARBA00023136"/>
    </source>
</evidence>
<dbReference type="SMART" id="SM00768">
    <property type="entry name" value="X8"/>
    <property type="match status" value="1"/>
</dbReference>
<keyword evidence="12" id="KW-0325">Glycoprotein</keyword>
<dbReference type="GO" id="GO:0006952">
    <property type="term" value="P:defense response"/>
    <property type="evidence" value="ECO:0007669"/>
    <property type="project" value="UniProtKB-KW"/>
</dbReference>
<dbReference type="EC" id="3.2.1.39" evidence="4"/>
<evidence type="ECO:0000256" key="11">
    <source>
        <dbReference type="ARBA" id="ARBA00023157"/>
    </source>
</evidence>
<keyword evidence="18" id="KW-1185">Reference proteome</keyword>
<evidence type="ECO:0000256" key="4">
    <source>
        <dbReference type="ARBA" id="ARBA00012780"/>
    </source>
</evidence>
<keyword evidence="6" id="KW-0449">Lipoprotein</keyword>
<evidence type="ECO:0000256" key="2">
    <source>
        <dbReference type="ARBA" id="ARBA00004609"/>
    </source>
</evidence>
<evidence type="ECO:0000313" key="17">
    <source>
        <dbReference type="EMBL" id="EFJ37535.1"/>
    </source>
</evidence>
<dbReference type="InterPro" id="IPR012946">
    <property type="entry name" value="X8"/>
</dbReference>
<accession>D8QT14</accession>
<comment type="catalytic activity">
    <reaction evidence="1">
        <text>Hydrolysis of (1-&gt;3)-beta-D-glucosidic linkages in (1-&gt;3)-beta-D-glucans.</text>
        <dbReference type="EC" id="3.2.1.39"/>
    </reaction>
</comment>
<dbReference type="FunFam" id="1.20.58.1040:FF:000001">
    <property type="entry name" value="Glucan endo-1,3-beta-glucosidase 4"/>
    <property type="match status" value="1"/>
</dbReference>
<dbReference type="EMBL" id="GL377566">
    <property type="protein sequence ID" value="EFJ37535.1"/>
    <property type="molecule type" value="Genomic_DNA"/>
</dbReference>
<keyword evidence="6" id="KW-0336">GPI-anchor</keyword>
<keyword evidence="11" id="KW-1015">Disulfide bond</keyword>
<keyword evidence="5" id="KW-1003">Cell membrane</keyword>
<evidence type="ECO:0000256" key="12">
    <source>
        <dbReference type="ARBA" id="ARBA00023180"/>
    </source>
</evidence>
<dbReference type="GO" id="GO:0005886">
    <property type="term" value="C:plasma membrane"/>
    <property type="evidence" value="ECO:0000318"/>
    <property type="project" value="GO_Central"/>
</dbReference>
<evidence type="ECO:0000256" key="9">
    <source>
        <dbReference type="ARBA" id="ARBA00022821"/>
    </source>
</evidence>
<name>D8QT14_SELML</name>
<keyword evidence="9" id="KW-0611">Plant defense</keyword>
<dbReference type="PANTHER" id="PTHR32227">
    <property type="entry name" value="GLUCAN ENDO-1,3-BETA-GLUCOSIDASE BG1-RELATED-RELATED"/>
    <property type="match status" value="1"/>
</dbReference>
<evidence type="ECO:0000256" key="14">
    <source>
        <dbReference type="RuleBase" id="RU004335"/>
    </source>
</evidence>
<keyword evidence="8 15" id="KW-0378">Hydrolase</keyword>
<dbReference type="Pfam" id="PF07983">
    <property type="entry name" value="X8"/>
    <property type="match status" value="1"/>
</dbReference>
<dbReference type="FunCoup" id="D8QT14">
    <property type="interactions" value="214"/>
</dbReference>
<evidence type="ECO:0000256" key="3">
    <source>
        <dbReference type="ARBA" id="ARBA00008773"/>
    </source>
</evidence>
<dbReference type="GO" id="GO:0098552">
    <property type="term" value="C:side of membrane"/>
    <property type="evidence" value="ECO:0007669"/>
    <property type="project" value="UniProtKB-KW"/>
</dbReference>
<keyword evidence="7" id="KW-0732">Signal</keyword>
<dbReference type="Gramene" id="EFJ37535">
    <property type="protein sequence ID" value="EFJ37535"/>
    <property type="gene ID" value="SELMODRAFT_76256"/>
</dbReference>
<dbReference type="Gene3D" id="1.20.58.1040">
    <property type="match status" value="1"/>
</dbReference>
<organism evidence="18">
    <name type="scientific">Selaginella moellendorffii</name>
    <name type="common">Spikemoss</name>
    <dbReference type="NCBI Taxonomy" id="88036"/>
    <lineage>
        <taxon>Eukaryota</taxon>
        <taxon>Viridiplantae</taxon>
        <taxon>Streptophyta</taxon>
        <taxon>Embryophyta</taxon>
        <taxon>Tracheophyta</taxon>
        <taxon>Lycopodiopsida</taxon>
        <taxon>Selaginellales</taxon>
        <taxon>Selaginellaceae</taxon>
        <taxon>Selaginella</taxon>
    </lineage>
</organism>
<dbReference type="SUPFAM" id="SSF51445">
    <property type="entry name" value="(Trans)glycosidases"/>
    <property type="match status" value="1"/>
</dbReference>
<dbReference type="AlphaFoldDB" id="D8QT14"/>
<proteinExistence type="inferred from homology"/>
<dbReference type="Gene3D" id="3.20.20.80">
    <property type="entry name" value="Glycosidases"/>
    <property type="match status" value="1"/>
</dbReference>
<dbReference type="OrthoDB" id="941679at2759"/>
<comment type="subcellular location">
    <subcellularLocation>
        <location evidence="2">Cell membrane</location>
        <topology evidence="2">Lipid-anchor</topology>
        <topology evidence="2">GPI-anchor</topology>
    </subcellularLocation>
</comment>
<dbReference type="InterPro" id="IPR000490">
    <property type="entry name" value="Glyco_hydro_17"/>
</dbReference>
<dbReference type="Proteomes" id="UP000001514">
    <property type="component" value="Unassembled WGS sequence"/>
</dbReference>
<evidence type="ECO:0000256" key="1">
    <source>
        <dbReference type="ARBA" id="ARBA00000382"/>
    </source>
</evidence>